<evidence type="ECO:0000313" key="3">
    <source>
        <dbReference type="RefSeq" id="XP_065666636.1"/>
    </source>
</evidence>
<sequence length="260" mass="29982">MKTKMKITRSNTLENTESTDTDKFPIKTWNRDYSRKKDKTSSATLTNDYITNESDEVSKMQGDLGKGKEKHQDDLKCKDLEFEARGVLKFKLNSRGPQHCKEILSRLPKKLITNCQLSGNSHYFSKCNRRILPSLGSFEKKELMTTSKHLTTNFKSDKTFGVDENLFDYEGKVLKSIFKKKNIPSLEETNLSNFPTKNKSQLSRLLTHSTDRISEKFKKNRPKVNTILDIAKSAPYATDLNATKPQNCSMYSPFDRKVWE</sequence>
<evidence type="ECO:0000256" key="1">
    <source>
        <dbReference type="SAM" id="MobiDB-lite"/>
    </source>
</evidence>
<accession>A0ABM4CXG6</accession>
<dbReference type="Proteomes" id="UP001652625">
    <property type="component" value="Chromosome 11"/>
</dbReference>
<reference evidence="3" key="1">
    <citation type="submission" date="2025-08" db="UniProtKB">
        <authorList>
            <consortium name="RefSeq"/>
        </authorList>
    </citation>
    <scope>IDENTIFICATION</scope>
</reference>
<dbReference type="RefSeq" id="XP_065666636.1">
    <property type="nucleotide sequence ID" value="XM_065810564.1"/>
</dbReference>
<feature type="compositionally biased region" description="Polar residues" evidence="1">
    <location>
        <begin position="8"/>
        <end position="18"/>
    </location>
</feature>
<organism evidence="2 3">
    <name type="scientific">Hydra vulgaris</name>
    <name type="common">Hydra</name>
    <name type="synonym">Hydra attenuata</name>
    <dbReference type="NCBI Taxonomy" id="6087"/>
    <lineage>
        <taxon>Eukaryota</taxon>
        <taxon>Metazoa</taxon>
        <taxon>Cnidaria</taxon>
        <taxon>Hydrozoa</taxon>
        <taxon>Hydroidolina</taxon>
        <taxon>Anthoathecata</taxon>
        <taxon>Aplanulata</taxon>
        <taxon>Hydridae</taxon>
        <taxon>Hydra</taxon>
    </lineage>
</organism>
<name>A0ABM4CXG6_HYDVU</name>
<gene>
    <name evidence="3" type="primary">LOC136087538</name>
</gene>
<keyword evidence="2" id="KW-1185">Reference proteome</keyword>
<protein>
    <submittedName>
        <fullName evidence="3">Uncharacterized protein LOC136087538 isoform X1</fullName>
    </submittedName>
</protein>
<feature type="region of interest" description="Disordered" evidence="1">
    <location>
        <begin position="1"/>
        <end position="25"/>
    </location>
</feature>
<proteinExistence type="predicted"/>
<evidence type="ECO:0000313" key="2">
    <source>
        <dbReference type="Proteomes" id="UP001652625"/>
    </source>
</evidence>
<dbReference type="GeneID" id="136087538"/>